<dbReference type="RefSeq" id="WP_100426367.1">
    <property type="nucleotide sequence ID" value="NZ_PGEX01000001.1"/>
</dbReference>
<reference evidence="1 2" key="1">
    <citation type="submission" date="2017-11" db="EMBL/GenBank/DDBJ databases">
        <title>Animal gut microbial communities from fecal samples from Wisconsin, USA.</title>
        <authorList>
            <person name="Neumann A."/>
        </authorList>
    </citation>
    <scope>NUCLEOTIDE SEQUENCE [LARGE SCALE GENOMIC DNA]</scope>
    <source>
        <strain evidence="1 2">UWS3</strain>
    </source>
</reference>
<dbReference type="Proteomes" id="UP000231134">
    <property type="component" value="Unassembled WGS sequence"/>
</dbReference>
<dbReference type="AlphaFoldDB" id="A0A2M9A9Z3"/>
<keyword evidence="2" id="KW-1185">Reference proteome</keyword>
<evidence type="ECO:0000313" key="1">
    <source>
        <dbReference type="EMBL" id="PJJ42510.1"/>
    </source>
</evidence>
<protein>
    <submittedName>
        <fullName evidence="1">Uncharacterized protein</fullName>
    </submittedName>
</protein>
<gene>
    <name evidence="1" type="ORF">BGX16_2542</name>
</gene>
<proteinExistence type="predicted"/>
<sequence length="156" mass="17706">MQGLPPIRYIRKTTLFFLVVFLCFIAHRIFVSVNDLEAKKAHQTDKDSKAPYSVVCRNIVGGLPFGVDSVFQVHTRLHYYSAVPKLLWDVPVERKIKHIWFNGADTVQQVFCVMADTTCESSIAPVLLAPGEWSVDAVEGRRLLSSRQFKVEPARE</sequence>
<dbReference type="OrthoDB" id="9786998at2"/>
<evidence type="ECO:0000313" key="2">
    <source>
        <dbReference type="Proteomes" id="UP000231134"/>
    </source>
</evidence>
<accession>A0A2M9A9Z3</accession>
<comment type="caution">
    <text evidence="1">The sequence shown here is derived from an EMBL/GenBank/DDBJ whole genome shotgun (WGS) entry which is preliminary data.</text>
</comment>
<name>A0A2M9A9Z3_9BACT</name>
<dbReference type="EMBL" id="PGEX01000001">
    <property type="protein sequence ID" value="PJJ42510.1"/>
    <property type="molecule type" value="Genomic_DNA"/>
</dbReference>
<organism evidence="1 2">
    <name type="scientific">Hallerella succinigenes</name>
    <dbReference type="NCBI Taxonomy" id="1896222"/>
    <lineage>
        <taxon>Bacteria</taxon>
        <taxon>Pseudomonadati</taxon>
        <taxon>Fibrobacterota</taxon>
        <taxon>Fibrobacteria</taxon>
        <taxon>Fibrobacterales</taxon>
        <taxon>Fibrobacteraceae</taxon>
        <taxon>Hallerella</taxon>
    </lineage>
</organism>